<keyword evidence="1" id="KW-0238">DNA-binding</keyword>
<name>A0A521FSR3_9SPHI</name>
<organism evidence="4 5">
    <name type="scientific">Pedobacter westerhofensis</name>
    <dbReference type="NCBI Taxonomy" id="425512"/>
    <lineage>
        <taxon>Bacteria</taxon>
        <taxon>Pseudomonadati</taxon>
        <taxon>Bacteroidota</taxon>
        <taxon>Sphingobacteriia</taxon>
        <taxon>Sphingobacteriales</taxon>
        <taxon>Sphingobacteriaceae</taxon>
        <taxon>Pedobacter</taxon>
    </lineage>
</organism>
<dbReference type="CDD" id="cd00093">
    <property type="entry name" value="HTH_XRE"/>
    <property type="match status" value="1"/>
</dbReference>
<dbReference type="PROSITE" id="PS50943">
    <property type="entry name" value="HTH_CROC1"/>
    <property type="match status" value="1"/>
</dbReference>
<accession>A0A521FSR3</accession>
<feature type="domain" description="HTH cro/C1-type" evidence="3">
    <location>
        <begin position="13"/>
        <end position="67"/>
    </location>
</feature>
<dbReference type="PANTHER" id="PTHR46797">
    <property type="entry name" value="HTH-TYPE TRANSCRIPTIONAL REGULATOR"/>
    <property type="match status" value="1"/>
</dbReference>
<keyword evidence="5" id="KW-1185">Reference proteome</keyword>
<gene>
    <name evidence="4" type="ORF">SAMN06265348_12135</name>
</gene>
<dbReference type="GO" id="GO:0003700">
    <property type="term" value="F:DNA-binding transcription factor activity"/>
    <property type="evidence" value="ECO:0007669"/>
    <property type="project" value="TreeGrafter"/>
</dbReference>
<dbReference type="RefSeq" id="WP_142531266.1">
    <property type="nucleotide sequence ID" value="NZ_CBCSJO010000020.1"/>
</dbReference>
<evidence type="ECO:0000259" key="3">
    <source>
        <dbReference type="PROSITE" id="PS50943"/>
    </source>
</evidence>
<protein>
    <submittedName>
        <fullName evidence="4">Helix-turn-helix domain-containing protein</fullName>
    </submittedName>
</protein>
<dbReference type="OrthoDB" id="795038at2"/>
<dbReference type="GO" id="GO:0005829">
    <property type="term" value="C:cytosol"/>
    <property type="evidence" value="ECO:0007669"/>
    <property type="project" value="TreeGrafter"/>
</dbReference>
<evidence type="ECO:0000313" key="5">
    <source>
        <dbReference type="Proteomes" id="UP000320300"/>
    </source>
</evidence>
<dbReference type="Proteomes" id="UP000320300">
    <property type="component" value="Unassembled WGS sequence"/>
</dbReference>
<reference evidence="4 5" key="1">
    <citation type="submission" date="2017-05" db="EMBL/GenBank/DDBJ databases">
        <authorList>
            <person name="Varghese N."/>
            <person name="Submissions S."/>
        </authorList>
    </citation>
    <scope>NUCLEOTIDE SEQUENCE [LARGE SCALE GENOMIC DNA]</scope>
    <source>
        <strain evidence="4 5">DSM 19036</strain>
    </source>
</reference>
<feature type="coiled-coil region" evidence="2">
    <location>
        <begin position="76"/>
        <end position="103"/>
    </location>
</feature>
<dbReference type="AlphaFoldDB" id="A0A521FSR3"/>
<dbReference type="PANTHER" id="PTHR46797:SF1">
    <property type="entry name" value="METHYLPHOSPHONATE SYNTHASE"/>
    <property type="match status" value="1"/>
</dbReference>
<sequence length="116" mass="13238">MANTPLNAIGRNIRRLRQKNRWSQATAAEKLDLSIPAFSKIELGITCCTFDRLEQIAELFSVPVMQIISEEGQALAEQQAQEIARLNEVVRAQELEIIRLQDRTISLYEELARDKV</sequence>
<dbReference type="Gene3D" id="1.10.260.40">
    <property type="entry name" value="lambda repressor-like DNA-binding domains"/>
    <property type="match status" value="1"/>
</dbReference>
<keyword evidence="2" id="KW-0175">Coiled coil</keyword>
<evidence type="ECO:0000313" key="4">
    <source>
        <dbReference type="EMBL" id="SMO99267.1"/>
    </source>
</evidence>
<dbReference type="InterPro" id="IPR001387">
    <property type="entry name" value="Cro/C1-type_HTH"/>
</dbReference>
<evidence type="ECO:0000256" key="1">
    <source>
        <dbReference type="ARBA" id="ARBA00023125"/>
    </source>
</evidence>
<dbReference type="EMBL" id="FXTN01000021">
    <property type="protein sequence ID" value="SMO99267.1"/>
    <property type="molecule type" value="Genomic_DNA"/>
</dbReference>
<evidence type="ECO:0000256" key="2">
    <source>
        <dbReference type="SAM" id="Coils"/>
    </source>
</evidence>
<dbReference type="InterPro" id="IPR010982">
    <property type="entry name" value="Lambda_DNA-bd_dom_sf"/>
</dbReference>
<proteinExistence type="predicted"/>
<dbReference type="GO" id="GO:0003677">
    <property type="term" value="F:DNA binding"/>
    <property type="evidence" value="ECO:0007669"/>
    <property type="project" value="UniProtKB-KW"/>
</dbReference>
<dbReference type="Pfam" id="PF13560">
    <property type="entry name" value="HTH_31"/>
    <property type="match status" value="1"/>
</dbReference>
<dbReference type="InterPro" id="IPR050807">
    <property type="entry name" value="TransReg_Diox_bact_type"/>
</dbReference>
<dbReference type="SMART" id="SM00530">
    <property type="entry name" value="HTH_XRE"/>
    <property type="match status" value="1"/>
</dbReference>
<dbReference type="SUPFAM" id="SSF47413">
    <property type="entry name" value="lambda repressor-like DNA-binding domains"/>
    <property type="match status" value="1"/>
</dbReference>